<accession>A0ABM9QBU3</accession>
<organism evidence="1 2">
    <name type="scientific">Cronobacter dublinensis 1210</name>
    <dbReference type="NCBI Taxonomy" id="1208656"/>
    <lineage>
        <taxon>Bacteria</taxon>
        <taxon>Pseudomonadati</taxon>
        <taxon>Pseudomonadota</taxon>
        <taxon>Gammaproteobacteria</taxon>
        <taxon>Enterobacterales</taxon>
        <taxon>Enterobacteriaceae</taxon>
        <taxon>Cronobacter</taxon>
    </lineage>
</organism>
<keyword evidence="2" id="KW-1185">Reference proteome</keyword>
<sequence length="72" mass="8562">MLHGGDAWFYRDEMAVDSHCTPGLRFYQWMMQKDKSARLANQKRLRNLAADINAGVTLFLQPRRPRIRTRQR</sequence>
<evidence type="ECO:0000313" key="2">
    <source>
        <dbReference type="Proteomes" id="UP000009342"/>
    </source>
</evidence>
<protein>
    <submittedName>
        <fullName evidence="1">Uncharacterized protein</fullName>
    </submittedName>
</protein>
<comment type="caution">
    <text evidence="1">The sequence shown here is derived from an EMBL/GenBank/DDBJ whole genome shotgun (WGS) entry which is preliminary data.</text>
</comment>
<reference evidence="2" key="1">
    <citation type="journal article" date="2012" name="PLoS ONE">
        <title>Comparative analysis of genome sequences covering the seven cronobacter species.</title>
        <authorList>
            <person name="Joseph S."/>
            <person name="Desai P."/>
            <person name="Ji Y."/>
            <person name="Cummings C.A."/>
            <person name="Shih R."/>
            <person name="Degoricija L."/>
            <person name="Rico A."/>
            <person name="Brzoska P."/>
            <person name="Hamby S.E."/>
            <person name="Masood N."/>
            <person name="Hariri S."/>
            <person name="Sonbol H."/>
            <person name="Chuzhanova N."/>
            <person name="McClelland M."/>
            <person name="Furtado M.R."/>
            <person name="Forsythe S.J."/>
        </authorList>
    </citation>
    <scope>NUCLEOTIDE SEQUENCE [LARGE SCALE GENOMIC DNA]</scope>
    <source>
        <strain evidence="2">1210</strain>
    </source>
</reference>
<name>A0ABM9QBU3_9ENTR</name>
<proteinExistence type="predicted"/>
<dbReference type="Proteomes" id="UP000009342">
    <property type="component" value="Unassembled WGS sequence"/>
</dbReference>
<dbReference type="EMBL" id="CAKZ01000179">
    <property type="protein sequence ID" value="CCJ83108.1"/>
    <property type="molecule type" value="Genomic_DNA"/>
</dbReference>
<gene>
    <name evidence="1" type="ORF">BN134_3881</name>
</gene>
<evidence type="ECO:0000313" key="1">
    <source>
        <dbReference type="EMBL" id="CCJ83108.1"/>
    </source>
</evidence>